<feature type="non-terminal residue" evidence="2">
    <location>
        <position position="66"/>
    </location>
</feature>
<protein>
    <submittedName>
        <fullName evidence="2">F-box/LRR-repeat protein 14-like isoform X1</fullName>
    </submittedName>
</protein>
<evidence type="ECO:0000256" key="1">
    <source>
        <dbReference type="SAM" id="MobiDB-lite"/>
    </source>
</evidence>
<evidence type="ECO:0000313" key="2">
    <source>
        <dbReference type="EMBL" id="GFC95353.1"/>
    </source>
</evidence>
<feature type="region of interest" description="Disordered" evidence="1">
    <location>
        <begin position="1"/>
        <end position="34"/>
    </location>
</feature>
<reference evidence="2" key="1">
    <citation type="journal article" date="2019" name="Sci. Rep.">
        <title>Draft genome of Tanacetum cinerariifolium, the natural source of mosquito coil.</title>
        <authorList>
            <person name="Yamashiro T."/>
            <person name="Shiraishi A."/>
            <person name="Satake H."/>
            <person name="Nakayama K."/>
        </authorList>
    </citation>
    <scope>NUCLEOTIDE SEQUENCE</scope>
</reference>
<proteinExistence type="predicted"/>
<comment type="caution">
    <text evidence="2">The sequence shown here is derived from an EMBL/GenBank/DDBJ whole genome shotgun (WGS) entry which is preliminary data.</text>
</comment>
<dbReference type="EMBL" id="BKCJ011153987">
    <property type="protein sequence ID" value="GFC95353.1"/>
    <property type="molecule type" value="Genomic_DNA"/>
</dbReference>
<organism evidence="2">
    <name type="scientific">Tanacetum cinerariifolium</name>
    <name type="common">Dalmatian daisy</name>
    <name type="synonym">Chrysanthemum cinerariifolium</name>
    <dbReference type="NCBI Taxonomy" id="118510"/>
    <lineage>
        <taxon>Eukaryota</taxon>
        <taxon>Viridiplantae</taxon>
        <taxon>Streptophyta</taxon>
        <taxon>Embryophyta</taxon>
        <taxon>Tracheophyta</taxon>
        <taxon>Spermatophyta</taxon>
        <taxon>Magnoliopsida</taxon>
        <taxon>eudicotyledons</taxon>
        <taxon>Gunneridae</taxon>
        <taxon>Pentapetalae</taxon>
        <taxon>asterids</taxon>
        <taxon>campanulids</taxon>
        <taxon>Asterales</taxon>
        <taxon>Asteraceae</taxon>
        <taxon>Asteroideae</taxon>
        <taxon>Anthemideae</taxon>
        <taxon>Anthemidinae</taxon>
        <taxon>Tanacetum</taxon>
    </lineage>
</organism>
<accession>A0A699SDY9</accession>
<sequence length="66" mass="7162">MGGACSRKRDPQTTETAAQGVVSRKYSKSGSSKWLGTSFSRASIDNKDGNKICPSLMELCIYKISE</sequence>
<gene>
    <name evidence="2" type="ORF">Tci_867323</name>
</gene>
<dbReference type="AlphaFoldDB" id="A0A699SDY9"/>
<name>A0A699SDY9_TANCI</name>